<reference evidence="1" key="1">
    <citation type="submission" date="2019-10" db="EMBL/GenBank/DDBJ databases">
        <title>Draft genome sequece of Microseira wollei NIES-4236.</title>
        <authorList>
            <person name="Yamaguchi H."/>
            <person name="Suzuki S."/>
            <person name="Kawachi M."/>
        </authorList>
    </citation>
    <scope>NUCLEOTIDE SEQUENCE</scope>
    <source>
        <strain evidence="1">NIES-4236</strain>
    </source>
</reference>
<evidence type="ECO:0000313" key="2">
    <source>
        <dbReference type="Proteomes" id="UP001050975"/>
    </source>
</evidence>
<name>A0AAV3XE32_9CYAN</name>
<keyword evidence="2" id="KW-1185">Reference proteome</keyword>
<dbReference type="RefSeq" id="WP_226587410.1">
    <property type="nucleotide sequence ID" value="NZ_BLAY01000113.1"/>
</dbReference>
<proteinExistence type="predicted"/>
<sequence length="92" mass="10236">MHKRVFTFVLLFLLFFGLAIGNNLGSNPTTVFPTAALPTTDSMLQLLLNKNFNLEINKWVELTSNPLANLDFNQEIDKAIALSLLPDSLSDI</sequence>
<dbReference type="Proteomes" id="UP001050975">
    <property type="component" value="Unassembled WGS sequence"/>
</dbReference>
<organism evidence="1 2">
    <name type="scientific">Microseira wollei NIES-4236</name>
    <dbReference type="NCBI Taxonomy" id="2530354"/>
    <lineage>
        <taxon>Bacteria</taxon>
        <taxon>Bacillati</taxon>
        <taxon>Cyanobacteriota</taxon>
        <taxon>Cyanophyceae</taxon>
        <taxon>Oscillatoriophycideae</taxon>
        <taxon>Aerosakkonematales</taxon>
        <taxon>Aerosakkonemataceae</taxon>
        <taxon>Microseira</taxon>
    </lineage>
</organism>
<gene>
    <name evidence="1" type="ORF">MiSe_60040</name>
</gene>
<dbReference type="AlphaFoldDB" id="A0AAV3XE32"/>
<accession>A0AAV3XE32</accession>
<protein>
    <submittedName>
        <fullName evidence="1">Uncharacterized protein</fullName>
    </submittedName>
</protein>
<dbReference type="EMBL" id="BLAY01000113">
    <property type="protein sequence ID" value="GET41192.1"/>
    <property type="molecule type" value="Genomic_DNA"/>
</dbReference>
<comment type="caution">
    <text evidence="1">The sequence shown here is derived from an EMBL/GenBank/DDBJ whole genome shotgun (WGS) entry which is preliminary data.</text>
</comment>
<evidence type="ECO:0000313" key="1">
    <source>
        <dbReference type="EMBL" id="GET41192.1"/>
    </source>
</evidence>